<dbReference type="InterPro" id="IPR002974">
    <property type="entry name" value="Cyt_P450_E_CYP52_ascomycetes"/>
</dbReference>
<dbReference type="PRINTS" id="PR01239">
    <property type="entry name" value="EP450IICYP52"/>
</dbReference>
<keyword evidence="6 7" id="KW-0503">Monooxygenase</keyword>
<keyword evidence="4 7" id="KW-0560">Oxidoreductase</keyword>
<dbReference type="GeneID" id="37220852"/>
<organism evidence="10 11">
    <name type="scientific">Aspergillus ibericus CBS 121593</name>
    <dbReference type="NCBI Taxonomy" id="1448316"/>
    <lineage>
        <taxon>Eukaryota</taxon>
        <taxon>Fungi</taxon>
        <taxon>Dikarya</taxon>
        <taxon>Ascomycota</taxon>
        <taxon>Pezizomycotina</taxon>
        <taxon>Eurotiomycetes</taxon>
        <taxon>Eurotiomycetidae</taxon>
        <taxon>Eurotiales</taxon>
        <taxon>Aspergillaceae</taxon>
        <taxon>Aspergillus</taxon>
        <taxon>Aspergillus subgen. Circumdati</taxon>
    </lineage>
</organism>
<dbReference type="InterPro" id="IPR017972">
    <property type="entry name" value="Cyt_P450_CS"/>
</dbReference>
<keyword evidence="5 7" id="KW-0408">Iron</keyword>
<dbReference type="OrthoDB" id="1470350at2759"/>
<proteinExistence type="inferred from homology"/>
<dbReference type="InterPro" id="IPR036396">
    <property type="entry name" value="Cyt_P450_sf"/>
</dbReference>
<gene>
    <name evidence="10" type="ORF">BO80DRAFT_360977</name>
</gene>
<evidence type="ECO:0000313" key="11">
    <source>
        <dbReference type="Proteomes" id="UP000249402"/>
    </source>
</evidence>
<keyword evidence="11" id="KW-1185">Reference proteome</keyword>
<dbReference type="PANTHER" id="PTHR24287">
    <property type="entry name" value="P450, PUTATIVE (EUROFUNG)-RELATED"/>
    <property type="match status" value="1"/>
</dbReference>
<dbReference type="AlphaFoldDB" id="A0A395GVG6"/>
<accession>A0A395GVG6</accession>
<keyword evidence="9" id="KW-0472">Membrane</keyword>
<sequence>MPVQSALETSGPGCLFIAFAVAAVIYLARSCHRIQQLRDLEQLHGCKKPPNESDRFRYDFFGIAKAIELAFSFRTRTSLRYTNVLFQKYGETYTSNVLGYRLLFTCSAENTKHLLSTAFVDFDSSPLRKPLFKPITPQGIFTLDGADWKTSREQLRSRLSNLRKAIDLTLCEQHFQAFCQHVPSNGQVFDIQSRFFALSLDIQTSFSLGESVDALSLTQSLEKEQFLKHLLLVKERIVQDGFRGPLRHLSSKRKFLQSCKRAREYVVVRAIREIERRNNMEGKPGKKGASKSDSSSVTDEISQLTDQSLSILLANDSMSTTLSGLFFCLSQDARVVRKLRASILDTIGLTPPTWEQLGRLHYIRWVLQEGTRSPLRLYPPVVLNARVANKNSTLPNGGGSDGNSPVLVMKGDIVVFSTWARHRLGEDFGDKPETFYPERWEHLSGDMAGFIPFNKGPRICPGQQYAMIVLTYVVARMFQTFSTVFNYNPGPWKERISMTFENENGVLVGLS</sequence>
<dbReference type="GO" id="GO:0020037">
    <property type="term" value="F:heme binding"/>
    <property type="evidence" value="ECO:0007669"/>
    <property type="project" value="InterPro"/>
</dbReference>
<evidence type="ECO:0000256" key="9">
    <source>
        <dbReference type="SAM" id="Phobius"/>
    </source>
</evidence>
<evidence type="ECO:0000256" key="3">
    <source>
        <dbReference type="ARBA" id="ARBA00022723"/>
    </source>
</evidence>
<dbReference type="Pfam" id="PF00067">
    <property type="entry name" value="p450"/>
    <property type="match status" value="1"/>
</dbReference>
<dbReference type="GO" id="GO:0016712">
    <property type="term" value="F:oxidoreductase activity, acting on paired donors, with incorporation or reduction of molecular oxygen, reduced flavin or flavoprotein as one donor, and incorporation of one atom of oxygen"/>
    <property type="evidence" value="ECO:0007669"/>
    <property type="project" value="InterPro"/>
</dbReference>
<dbReference type="InterPro" id="IPR001128">
    <property type="entry name" value="Cyt_P450"/>
</dbReference>
<evidence type="ECO:0000256" key="8">
    <source>
        <dbReference type="SAM" id="MobiDB-lite"/>
    </source>
</evidence>
<feature type="transmembrane region" description="Helical" evidence="9">
    <location>
        <begin position="6"/>
        <end position="28"/>
    </location>
</feature>
<evidence type="ECO:0000256" key="2">
    <source>
        <dbReference type="ARBA" id="ARBA00010617"/>
    </source>
</evidence>
<dbReference type="PROSITE" id="PS00086">
    <property type="entry name" value="CYTOCHROME_P450"/>
    <property type="match status" value="1"/>
</dbReference>
<name>A0A395GVG6_9EURO</name>
<keyword evidence="9" id="KW-1133">Transmembrane helix</keyword>
<dbReference type="PANTHER" id="PTHR24287:SF17">
    <property type="entry name" value="P450, PUTATIVE (EUROFUNG)-RELATED"/>
    <property type="match status" value="1"/>
</dbReference>
<evidence type="ECO:0000256" key="1">
    <source>
        <dbReference type="ARBA" id="ARBA00001971"/>
    </source>
</evidence>
<keyword evidence="9" id="KW-0812">Transmembrane</keyword>
<comment type="cofactor">
    <cofactor evidence="1">
        <name>heme</name>
        <dbReference type="ChEBI" id="CHEBI:30413"/>
    </cofactor>
</comment>
<keyword evidence="3 7" id="KW-0479">Metal-binding</keyword>
<evidence type="ECO:0000256" key="7">
    <source>
        <dbReference type="RuleBase" id="RU000461"/>
    </source>
</evidence>
<evidence type="ECO:0000256" key="4">
    <source>
        <dbReference type="ARBA" id="ARBA00023002"/>
    </source>
</evidence>
<dbReference type="EMBL" id="KZ824452">
    <property type="protein sequence ID" value="RAK98677.1"/>
    <property type="molecule type" value="Genomic_DNA"/>
</dbReference>
<dbReference type="RefSeq" id="XP_025573005.1">
    <property type="nucleotide sequence ID" value="XM_025715987.1"/>
</dbReference>
<dbReference type="STRING" id="1448316.A0A395GVG6"/>
<comment type="similarity">
    <text evidence="2 7">Belongs to the cytochrome P450 family.</text>
</comment>
<reference evidence="10 11" key="1">
    <citation type="submission" date="2018-02" db="EMBL/GenBank/DDBJ databases">
        <title>The genomes of Aspergillus section Nigri reveals drivers in fungal speciation.</title>
        <authorList>
            <consortium name="DOE Joint Genome Institute"/>
            <person name="Vesth T.C."/>
            <person name="Nybo J."/>
            <person name="Theobald S."/>
            <person name="Brandl J."/>
            <person name="Frisvad J.C."/>
            <person name="Nielsen K.F."/>
            <person name="Lyhne E.K."/>
            <person name="Kogle M.E."/>
            <person name="Kuo A."/>
            <person name="Riley R."/>
            <person name="Clum A."/>
            <person name="Nolan M."/>
            <person name="Lipzen A."/>
            <person name="Salamov A."/>
            <person name="Henrissat B."/>
            <person name="Wiebenga A."/>
            <person name="De vries R.P."/>
            <person name="Grigoriev I.V."/>
            <person name="Mortensen U.H."/>
            <person name="Andersen M.R."/>
            <person name="Baker S.E."/>
        </authorList>
    </citation>
    <scope>NUCLEOTIDE SEQUENCE [LARGE SCALE GENOMIC DNA]</scope>
    <source>
        <strain evidence="10 11">CBS 121593</strain>
    </source>
</reference>
<feature type="region of interest" description="Disordered" evidence="8">
    <location>
        <begin position="277"/>
        <end position="297"/>
    </location>
</feature>
<evidence type="ECO:0000256" key="6">
    <source>
        <dbReference type="ARBA" id="ARBA00023033"/>
    </source>
</evidence>
<dbReference type="VEuPathDB" id="FungiDB:BO80DRAFT_360977"/>
<dbReference type="SUPFAM" id="SSF48264">
    <property type="entry name" value="Cytochrome P450"/>
    <property type="match status" value="1"/>
</dbReference>
<keyword evidence="7" id="KW-0349">Heme</keyword>
<dbReference type="GO" id="GO:0005506">
    <property type="term" value="F:iron ion binding"/>
    <property type="evidence" value="ECO:0007669"/>
    <property type="project" value="InterPro"/>
</dbReference>
<evidence type="ECO:0000313" key="10">
    <source>
        <dbReference type="EMBL" id="RAK98677.1"/>
    </source>
</evidence>
<evidence type="ECO:0000256" key="5">
    <source>
        <dbReference type="ARBA" id="ARBA00023004"/>
    </source>
</evidence>
<dbReference type="Gene3D" id="1.10.630.10">
    <property type="entry name" value="Cytochrome P450"/>
    <property type="match status" value="1"/>
</dbReference>
<protein>
    <submittedName>
        <fullName evidence="10">Cytochrome P450</fullName>
    </submittedName>
</protein>
<dbReference type="InterPro" id="IPR047146">
    <property type="entry name" value="Cyt_P450_E_CYP52_fungi"/>
</dbReference>
<dbReference type="Proteomes" id="UP000249402">
    <property type="component" value="Unassembled WGS sequence"/>
</dbReference>